<comment type="caution">
    <text evidence="2">The sequence shown here is derived from an EMBL/GenBank/DDBJ whole genome shotgun (WGS) entry which is preliminary data.</text>
</comment>
<feature type="transmembrane region" description="Helical" evidence="1">
    <location>
        <begin position="33"/>
        <end position="54"/>
    </location>
</feature>
<dbReference type="AlphaFoldDB" id="A0A419RWH8"/>
<dbReference type="Pfam" id="PF14108">
    <property type="entry name" value="ABA4-like"/>
    <property type="match status" value="1"/>
</dbReference>
<feature type="transmembrane region" description="Helical" evidence="1">
    <location>
        <begin position="118"/>
        <end position="140"/>
    </location>
</feature>
<protein>
    <submittedName>
        <fullName evidence="2">DUF4281 domain-containing protein</fullName>
    </submittedName>
</protein>
<proteinExistence type="predicted"/>
<evidence type="ECO:0000256" key="1">
    <source>
        <dbReference type="SAM" id="Phobius"/>
    </source>
</evidence>
<evidence type="ECO:0000313" key="2">
    <source>
        <dbReference type="EMBL" id="RJY10123.1"/>
    </source>
</evidence>
<accession>A0A419RWH8</accession>
<reference evidence="2 3" key="1">
    <citation type="journal article" date="2017" name="Int. J. Syst. Evol. Microbiol.">
        <title>Erythrobacter aquimixticola sp. nov., isolated from the junction between the ocean and a freshwater spring.</title>
        <authorList>
            <person name="Park S."/>
            <person name="Jung Y.T."/>
            <person name="Choi S.J."/>
            <person name="Yoon J.H."/>
        </authorList>
    </citation>
    <scope>NUCLEOTIDE SEQUENCE [LARGE SCALE GENOMIC DNA]</scope>
    <source>
        <strain evidence="2 3">JSSK-14</strain>
    </source>
</reference>
<dbReference type="InterPro" id="IPR025461">
    <property type="entry name" value="ABA4-like"/>
</dbReference>
<name>A0A419RWH8_9SPHN</name>
<keyword evidence="1" id="KW-0472">Membrane</keyword>
<gene>
    <name evidence="2" type="ORF">D6201_01640</name>
</gene>
<feature type="transmembrane region" description="Helical" evidence="1">
    <location>
        <begin position="88"/>
        <end position="106"/>
    </location>
</feature>
<keyword evidence="3" id="KW-1185">Reference proteome</keyword>
<dbReference type="EMBL" id="RAHX01000001">
    <property type="protein sequence ID" value="RJY10123.1"/>
    <property type="molecule type" value="Genomic_DNA"/>
</dbReference>
<organism evidence="2 3">
    <name type="scientific">Aurantiacibacter aquimixticola</name>
    <dbReference type="NCBI Taxonomy" id="1958945"/>
    <lineage>
        <taxon>Bacteria</taxon>
        <taxon>Pseudomonadati</taxon>
        <taxon>Pseudomonadota</taxon>
        <taxon>Alphaproteobacteria</taxon>
        <taxon>Sphingomonadales</taxon>
        <taxon>Erythrobacteraceae</taxon>
        <taxon>Aurantiacibacter</taxon>
    </lineage>
</organism>
<evidence type="ECO:0000313" key="3">
    <source>
        <dbReference type="Proteomes" id="UP000285232"/>
    </source>
</evidence>
<dbReference type="RefSeq" id="WP_120049133.1">
    <property type="nucleotide sequence ID" value="NZ_RAHX01000001.1"/>
</dbReference>
<keyword evidence="1" id="KW-1133">Transmembrane helix</keyword>
<keyword evidence="1" id="KW-0812">Transmembrane</keyword>
<dbReference type="OrthoDB" id="345237at2"/>
<feature type="transmembrane region" description="Helical" evidence="1">
    <location>
        <begin position="6"/>
        <end position="24"/>
    </location>
</feature>
<dbReference type="Proteomes" id="UP000285232">
    <property type="component" value="Unassembled WGS sequence"/>
</dbReference>
<sequence>MNWDLAFNIAQGWTILMWAVLILAPRTQLVQTVIFYAGAGLLCFAYALFMALVLTGAVDPAATGEGGGGGFTTIEGVRALFASDGGVTIGWIHYLAFDLFVGLWIGRDADHKGFSRWVQAPVLVLTLMAGPAGLLVWIAIRERRARAAAGPRRVSR</sequence>